<accession>A0A7Y9E9V9</accession>
<dbReference type="InterPro" id="IPR029068">
    <property type="entry name" value="Glyas_Bleomycin-R_OHBP_Dase"/>
</dbReference>
<keyword evidence="2" id="KW-0456">Lyase</keyword>
<dbReference type="RefSeq" id="WP_179665338.1">
    <property type="nucleotide sequence ID" value="NZ_JACCBG010000001.1"/>
</dbReference>
<dbReference type="Gene3D" id="3.10.180.10">
    <property type="entry name" value="2,3-Dihydroxybiphenyl 1,2-Dioxygenase, domain 1"/>
    <property type="match status" value="1"/>
</dbReference>
<keyword evidence="2" id="KW-0560">Oxidoreductase</keyword>
<name>A0A7Y9E9V9_9ACTN</name>
<dbReference type="AlphaFoldDB" id="A0A7Y9E9V9"/>
<dbReference type="PANTHER" id="PTHR35908">
    <property type="entry name" value="HYPOTHETICAL FUSION PROTEIN"/>
    <property type="match status" value="1"/>
</dbReference>
<dbReference type="SUPFAM" id="SSF54593">
    <property type="entry name" value="Glyoxalase/Bleomycin resistance protein/Dihydroxybiphenyl dioxygenase"/>
    <property type="match status" value="1"/>
</dbReference>
<keyword evidence="3" id="KW-1185">Reference proteome</keyword>
<dbReference type="CDD" id="cd06587">
    <property type="entry name" value="VOC"/>
    <property type="match status" value="1"/>
</dbReference>
<dbReference type="PANTHER" id="PTHR35908:SF1">
    <property type="entry name" value="CONSERVED PROTEIN"/>
    <property type="match status" value="1"/>
</dbReference>
<dbReference type="InterPro" id="IPR041581">
    <property type="entry name" value="Glyoxalase_6"/>
</dbReference>
<dbReference type="GO" id="GO:0016829">
    <property type="term" value="F:lyase activity"/>
    <property type="evidence" value="ECO:0007669"/>
    <property type="project" value="UniProtKB-KW"/>
</dbReference>
<feature type="domain" description="Glyoxalase-like" evidence="1">
    <location>
        <begin position="29"/>
        <end position="138"/>
    </location>
</feature>
<reference evidence="2 3" key="1">
    <citation type="submission" date="2020-07" db="EMBL/GenBank/DDBJ databases">
        <title>Sequencing the genomes of 1000 actinobacteria strains.</title>
        <authorList>
            <person name="Klenk H.-P."/>
        </authorList>
    </citation>
    <scope>NUCLEOTIDE SEQUENCE [LARGE SCALE GENOMIC DNA]</scope>
    <source>
        <strain evidence="2 3">DSM 21350</strain>
    </source>
</reference>
<dbReference type="EMBL" id="JACCBG010000001">
    <property type="protein sequence ID" value="NYD43871.1"/>
    <property type="molecule type" value="Genomic_DNA"/>
</dbReference>
<evidence type="ECO:0000313" key="2">
    <source>
        <dbReference type="EMBL" id="NYD43871.1"/>
    </source>
</evidence>
<dbReference type="GO" id="GO:0051213">
    <property type="term" value="F:dioxygenase activity"/>
    <property type="evidence" value="ECO:0007669"/>
    <property type="project" value="UniProtKB-KW"/>
</dbReference>
<dbReference type="Proteomes" id="UP000535511">
    <property type="component" value="Unassembled WGS sequence"/>
</dbReference>
<organism evidence="2 3">
    <name type="scientific">Nocardioides panaciterrulae</name>
    <dbReference type="NCBI Taxonomy" id="661492"/>
    <lineage>
        <taxon>Bacteria</taxon>
        <taxon>Bacillati</taxon>
        <taxon>Actinomycetota</taxon>
        <taxon>Actinomycetes</taxon>
        <taxon>Propionibacteriales</taxon>
        <taxon>Nocardioidaceae</taxon>
        <taxon>Nocardioides</taxon>
    </lineage>
</organism>
<dbReference type="Pfam" id="PF18029">
    <property type="entry name" value="Glyoxalase_6"/>
    <property type="match status" value="1"/>
</dbReference>
<sequence>MSDLPPVPSPASPVAPPAASPPALRWQCVCVDTADPAAIATFWEQALGWRRTHQADTEVVLEPPAGSPEDGVCPDLLFVRVPEGKVVKNRLHLDLRPVDQGAEVARLEGLGARRVDIGQQDTSWVVMADPDGNEFCVLRALPPG</sequence>
<comment type="caution">
    <text evidence="2">The sequence shown here is derived from an EMBL/GenBank/DDBJ whole genome shotgun (WGS) entry which is preliminary data.</text>
</comment>
<keyword evidence="2" id="KW-0223">Dioxygenase</keyword>
<evidence type="ECO:0000313" key="3">
    <source>
        <dbReference type="Proteomes" id="UP000535511"/>
    </source>
</evidence>
<evidence type="ECO:0000259" key="1">
    <source>
        <dbReference type="Pfam" id="PF18029"/>
    </source>
</evidence>
<gene>
    <name evidence="2" type="ORF">BJZ21_003954</name>
</gene>
<proteinExistence type="predicted"/>
<protein>
    <submittedName>
        <fullName evidence="2">Catechol 2,3-dioxygenase-like lactoylglutathione lyase family enzyme</fullName>
    </submittedName>
</protein>